<comment type="caution">
    <text evidence="2">The sequence shown here is derived from an EMBL/GenBank/DDBJ whole genome shotgun (WGS) entry which is preliminary data.</text>
</comment>
<accession>A0AAV5P991</accession>
<keyword evidence="1" id="KW-0732">Signal</keyword>
<dbReference type="Proteomes" id="UP001165168">
    <property type="component" value="Unassembled WGS sequence"/>
</dbReference>
<dbReference type="EMBL" id="BSTG01000003">
    <property type="protein sequence ID" value="GLY57892.1"/>
    <property type="molecule type" value="Genomic_DNA"/>
</dbReference>
<proteinExistence type="predicted"/>
<reference evidence="2" key="1">
    <citation type="submission" date="2023-03" db="EMBL/GenBank/DDBJ databases">
        <title>Cellulosimicrobium cellulans NBRC 103059.</title>
        <authorList>
            <person name="Ichikawa N."/>
            <person name="Sato H."/>
            <person name="Tonouchi N."/>
        </authorList>
    </citation>
    <scope>NUCLEOTIDE SEQUENCE</scope>
    <source>
        <strain evidence="2">NBRC 103059</strain>
    </source>
</reference>
<evidence type="ECO:0008006" key="4">
    <source>
        <dbReference type="Google" id="ProtNLM"/>
    </source>
</evidence>
<dbReference type="AlphaFoldDB" id="A0AAV5P991"/>
<gene>
    <name evidence="2" type="ORF">Ccel01_24940</name>
</gene>
<feature type="chain" id="PRO_5043439485" description="Cell wall-binding repeat-containing protein" evidence="1">
    <location>
        <begin position="34"/>
        <end position="546"/>
    </location>
</feature>
<evidence type="ECO:0000313" key="2">
    <source>
        <dbReference type="EMBL" id="GLY57892.1"/>
    </source>
</evidence>
<organism evidence="2 3">
    <name type="scientific">Cellulosimicrobium cellulans</name>
    <name type="common">Arthrobacter luteus</name>
    <dbReference type="NCBI Taxonomy" id="1710"/>
    <lineage>
        <taxon>Bacteria</taxon>
        <taxon>Bacillati</taxon>
        <taxon>Actinomycetota</taxon>
        <taxon>Actinomycetes</taxon>
        <taxon>Micrococcales</taxon>
        <taxon>Promicromonosporaceae</taxon>
        <taxon>Cellulosimicrobium</taxon>
    </lineage>
</organism>
<evidence type="ECO:0000256" key="1">
    <source>
        <dbReference type="SAM" id="SignalP"/>
    </source>
</evidence>
<name>A0AAV5P991_CELCE</name>
<feature type="signal peptide" evidence="1">
    <location>
        <begin position="1"/>
        <end position="33"/>
    </location>
</feature>
<sequence length="546" mass="54310">MMGGVNTRKVRFVPVALPVVLSLGAVVALGGCAAETAKADGPSSGETGLVARAAEPSDGVLVLGSTEPAELALTSSQAFFTNAPVVVLATADDEAARATAAAAAVELAAPVLLVGGAISDGGLRTELGRLGTVAVVEVGEPPAPPGQEDAGEEPARATLGDVDGVERVLLEVGALLPDGTLDERDLDEVRAALPDRGEPETLTEVLALTEPGSLAVPGGPQSAAIATARAAGAVPLEVPQGDPRASAEVVDAISAAKALAVVGIGASFGTADDLTWRLRSAEAGDLLPSGSQLVLADGVRYVAVEADAVTSGLVAVGERSATEAVERAQEAAAAYAEAAPGDVVVPVLEVPATRASSNPGADRDYSTEIPAEELVPLVDTAAAAGVLVVLRLEPGRASFDEQVAEYADLLARPAVGVALAVDARRAGEGSRAGTVGAAELSAAIGAVGEVVRTQGLPQKLVVVQRPDAEAVLDAAALDVGAGEAAVVLQPTGQAGFGARAREWGTLLDDVPAGVVGGWTTGSADPARDVEGVLSLDPSPRYVAPSR</sequence>
<protein>
    <recommendedName>
        <fullName evidence="4">Cell wall-binding repeat-containing protein</fullName>
    </recommendedName>
</protein>
<evidence type="ECO:0000313" key="3">
    <source>
        <dbReference type="Proteomes" id="UP001165168"/>
    </source>
</evidence>